<dbReference type="EMBL" id="CAXITT010000549">
    <property type="protein sequence ID" value="CAL1543458.1"/>
    <property type="molecule type" value="Genomic_DNA"/>
</dbReference>
<keyword evidence="1" id="KW-0812">Transmembrane</keyword>
<keyword evidence="1" id="KW-0472">Membrane</keyword>
<protein>
    <recommendedName>
        <fullName evidence="4">Claudin</fullName>
    </recommendedName>
</protein>
<reference evidence="2 3" key="1">
    <citation type="submission" date="2024-04" db="EMBL/GenBank/DDBJ databases">
        <authorList>
            <consortium name="Genoscope - CEA"/>
            <person name="William W."/>
        </authorList>
    </citation>
    <scope>NUCLEOTIDE SEQUENCE [LARGE SCALE GENOMIC DNA]</scope>
</reference>
<organism evidence="2 3">
    <name type="scientific">Lymnaea stagnalis</name>
    <name type="common">Great pond snail</name>
    <name type="synonym">Helix stagnalis</name>
    <dbReference type="NCBI Taxonomy" id="6523"/>
    <lineage>
        <taxon>Eukaryota</taxon>
        <taxon>Metazoa</taxon>
        <taxon>Spiralia</taxon>
        <taxon>Lophotrochozoa</taxon>
        <taxon>Mollusca</taxon>
        <taxon>Gastropoda</taxon>
        <taxon>Heterobranchia</taxon>
        <taxon>Euthyneura</taxon>
        <taxon>Panpulmonata</taxon>
        <taxon>Hygrophila</taxon>
        <taxon>Lymnaeoidea</taxon>
        <taxon>Lymnaeidae</taxon>
        <taxon>Lymnaea</taxon>
    </lineage>
</organism>
<keyword evidence="1" id="KW-1133">Transmembrane helix</keyword>
<evidence type="ECO:0000256" key="1">
    <source>
        <dbReference type="SAM" id="Phobius"/>
    </source>
</evidence>
<name>A0AAV2ICC6_LYMST</name>
<feature type="transmembrane region" description="Helical" evidence="1">
    <location>
        <begin position="125"/>
        <end position="145"/>
    </location>
</feature>
<gene>
    <name evidence="2" type="ORF">GSLYS_00016992001</name>
</gene>
<keyword evidence="3" id="KW-1185">Reference proteome</keyword>
<dbReference type="Gene3D" id="1.20.140.150">
    <property type="match status" value="1"/>
</dbReference>
<feature type="transmembrane region" description="Helical" evidence="1">
    <location>
        <begin position="12"/>
        <end position="33"/>
    </location>
</feature>
<feature type="transmembrane region" description="Helical" evidence="1">
    <location>
        <begin position="160"/>
        <end position="182"/>
    </location>
</feature>
<evidence type="ECO:0000313" key="2">
    <source>
        <dbReference type="EMBL" id="CAL1543458.1"/>
    </source>
</evidence>
<dbReference type="AlphaFoldDB" id="A0AAV2ICC6"/>
<accession>A0AAV2ICC6</accession>
<evidence type="ECO:0000313" key="3">
    <source>
        <dbReference type="Proteomes" id="UP001497497"/>
    </source>
</evidence>
<sequence>MMGYRRNKNEVVSFAALVLGCIMCMLGAIAPYWQDGKASYSSLTSHQHPNTSDDVSLQGGLWWYCYEKPDGGSRCDIYPAGENEGADWAVRLCVFINVILTLFSSLAAMCRIFCQSVGRTICQGIMAFIAGCFGFAVVGLFAYLSDGGYAMPLDGVTFDWAFYVYTVGCSLVTVTSAQLCFVHQLQ</sequence>
<feature type="transmembrane region" description="Helical" evidence="1">
    <location>
        <begin position="88"/>
        <end position="113"/>
    </location>
</feature>
<evidence type="ECO:0008006" key="4">
    <source>
        <dbReference type="Google" id="ProtNLM"/>
    </source>
</evidence>
<dbReference type="PROSITE" id="PS51257">
    <property type="entry name" value="PROKAR_LIPOPROTEIN"/>
    <property type="match status" value="1"/>
</dbReference>
<proteinExistence type="predicted"/>
<dbReference type="Proteomes" id="UP001497497">
    <property type="component" value="Unassembled WGS sequence"/>
</dbReference>
<comment type="caution">
    <text evidence="2">The sequence shown here is derived from an EMBL/GenBank/DDBJ whole genome shotgun (WGS) entry which is preliminary data.</text>
</comment>